<dbReference type="InterPro" id="IPR011856">
    <property type="entry name" value="tRNA_endonuc-like_dom_sf"/>
</dbReference>
<protein>
    <recommendedName>
        <fullName evidence="3">Endonuclease NucS</fullName>
    </recommendedName>
</protein>
<keyword evidence="2" id="KW-1185">Reference proteome</keyword>
<accession>A0A3S4Z339</accession>
<proteinExistence type="predicted"/>
<name>A0A3S4Z339_9NEIS</name>
<dbReference type="Proteomes" id="UP000272771">
    <property type="component" value="Chromosome"/>
</dbReference>
<dbReference type="EMBL" id="LR134533">
    <property type="protein sequence ID" value="VEJ50358.1"/>
    <property type="molecule type" value="Genomic_DNA"/>
</dbReference>
<evidence type="ECO:0000313" key="2">
    <source>
        <dbReference type="Proteomes" id="UP000272771"/>
    </source>
</evidence>
<dbReference type="GO" id="GO:0003676">
    <property type="term" value="F:nucleic acid binding"/>
    <property type="evidence" value="ECO:0007669"/>
    <property type="project" value="InterPro"/>
</dbReference>
<organism evidence="1 2">
    <name type="scientific">Neisseria weaveri</name>
    <dbReference type="NCBI Taxonomy" id="28091"/>
    <lineage>
        <taxon>Bacteria</taxon>
        <taxon>Pseudomonadati</taxon>
        <taxon>Pseudomonadota</taxon>
        <taxon>Betaproteobacteria</taxon>
        <taxon>Neisseriales</taxon>
        <taxon>Neisseriaceae</taxon>
        <taxon>Neisseria</taxon>
    </lineage>
</organism>
<dbReference type="Gene3D" id="3.40.1350.10">
    <property type="match status" value="1"/>
</dbReference>
<gene>
    <name evidence="1" type="ORF">NCTC12742_00650</name>
</gene>
<dbReference type="OrthoDB" id="570199at2"/>
<evidence type="ECO:0008006" key="3">
    <source>
        <dbReference type="Google" id="ProtNLM"/>
    </source>
</evidence>
<sequence length="368" mass="43180">MSLFEIENTLDNIKIAKPVNQKTFIHYGMLEDEIQKIIIGRLKQEVDEKRSDAPKILGEELLFIAEEYSGWQDSRKHLDILALDKKGNLVVIGLKRNENGLHMDLQTIRYAAMVSQMTPNDVYSVYAKTYECSEEDAKSKIEEWFETTEDQGESGEQEDVLNSDDFLKDVRIILVNQNFSSELTSCVLWLLEKEIDISCIKITPYQLNGQYLWDMDKIIPLAEANDFRLKQKQKKEEIKEQKQHNRDYTKYKFKDTKNPLKEQLINNLPKNQLVFHIVKEYVKRESGITFEKLHEKFPDSLHRIKRFGVIRKIENIEEKYLNRYFSETIFLDDRTEIAVCNQWAADRISGFIAAAHQLGFEIEAMPKP</sequence>
<dbReference type="RefSeq" id="WP_004282766.1">
    <property type="nucleotide sequence ID" value="NZ_CAUJRG010000002.1"/>
</dbReference>
<reference evidence="1 2" key="1">
    <citation type="submission" date="2018-12" db="EMBL/GenBank/DDBJ databases">
        <authorList>
            <consortium name="Pathogen Informatics"/>
        </authorList>
    </citation>
    <scope>NUCLEOTIDE SEQUENCE [LARGE SCALE GENOMIC DNA]</scope>
    <source>
        <strain evidence="1 2">NCTC12742</strain>
    </source>
</reference>
<dbReference type="AlphaFoldDB" id="A0A3S4Z339"/>
<evidence type="ECO:0000313" key="1">
    <source>
        <dbReference type="EMBL" id="VEJ50358.1"/>
    </source>
</evidence>